<evidence type="ECO:0000313" key="2">
    <source>
        <dbReference type="EMBL" id="CBL80544.1"/>
    </source>
</evidence>
<dbReference type="PROSITE" id="PS50828">
    <property type="entry name" value="SMR"/>
    <property type="match status" value="1"/>
</dbReference>
<dbReference type="EMBL" id="FQ032802">
    <property type="protein sequence ID" value="CBL80544.1"/>
    <property type="molecule type" value="Genomic_DNA"/>
</dbReference>
<evidence type="ECO:0000259" key="1">
    <source>
        <dbReference type="PROSITE" id="PS50828"/>
    </source>
</evidence>
<proteinExistence type="predicted"/>
<dbReference type="Gene3D" id="3.30.1370.110">
    <property type="match status" value="1"/>
</dbReference>
<name>F4MLI7_9BACT</name>
<accession>F4MLI7</accession>
<organism evidence="2">
    <name type="scientific">uncultured Flavobacteriia bacterium</name>
    <dbReference type="NCBI Taxonomy" id="212695"/>
    <lineage>
        <taxon>Bacteria</taxon>
        <taxon>Pseudomonadati</taxon>
        <taxon>Bacteroidota</taxon>
        <taxon>Flavobacteriia</taxon>
        <taxon>environmental samples</taxon>
    </lineage>
</organism>
<feature type="domain" description="Smr" evidence="1">
    <location>
        <begin position="114"/>
        <end position="178"/>
    </location>
</feature>
<dbReference type="AlphaFoldDB" id="F4MLI7"/>
<gene>
    <name evidence="2" type="ORF">S3_861_0022</name>
</gene>
<dbReference type="InterPro" id="IPR036063">
    <property type="entry name" value="Smr_dom_sf"/>
</dbReference>
<protein>
    <recommendedName>
        <fullName evidence="1">Smr domain-containing protein</fullName>
    </recommendedName>
</protein>
<dbReference type="InterPro" id="IPR002625">
    <property type="entry name" value="Smr_dom"/>
</dbReference>
<dbReference type="Pfam" id="PF01713">
    <property type="entry name" value="Smr"/>
    <property type="match status" value="1"/>
</dbReference>
<reference evidence="2" key="1">
    <citation type="submission" date="2010-04" db="EMBL/GenBank/DDBJ databases">
        <authorList>
            <person name="Genoscope - CEA"/>
        </authorList>
    </citation>
    <scope>NUCLEOTIDE SEQUENCE</scope>
</reference>
<reference evidence="2" key="2">
    <citation type="journal article" date="2012" name="Environ. Microbiol.">
        <title>Genomic content of uncultured Bacteroidetes from contrasting oceanic provinces in the North Atlantic Ocean.</title>
        <authorList>
            <person name="Gomez-Pereira P.R."/>
            <person name="Schuler M."/>
            <person name="Fuchs B.M."/>
            <person name="Bennke C."/>
            <person name="Teeling H."/>
            <person name="Waldmann J."/>
            <person name="Richter M."/>
            <person name="Barbe V."/>
            <person name="Bataille E."/>
            <person name="Glockner F.O."/>
            <person name="Amann R."/>
        </authorList>
    </citation>
    <scope>NUCLEOTIDE SEQUENCE</scope>
</reference>
<sequence length="182" mass="21122">MKIGDKVSVLDEDISGIITAVSKDEITIIDSDGFDYQYYKKELVLESNDFSNLTISPENILEIISEKEQKKNKGIPKVKSKDKYLPPMEVDLHIQQLVTKTRGLDNFEMMNIQLDTVRYKITFAISKKIQRIVFIHGVGEGVLRYELHRLLKEYEGQLKFYDANYQKYGIGATEVYLFQNKK</sequence>